<dbReference type="InterPro" id="IPR017871">
    <property type="entry name" value="ABC_transporter-like_CS"/>
</dbReference>
<evidence type="ECO:0000256" key="10">
    <source>
        <dbReference type="SAM" id="MobiDB-lite"/>
    </source>
</evidence>
<evidence type="ECO:0000256" key="2">
    <source>
        <dbReference type="ARBA" id="ARBA00022448"/>
    </source>
</evidence>
<dbReference type="InterPro" id="IPR005894">
    <property type="entry name" value="DrrA"/>
</dbReference>
<comment type="caution">
    <text evidence="12">The sequence shown here is derived from an EMBL/GenBank/DDBJ whole genome shotgun (WGS) entry which is preliminary data.</text>
</comment>
<dbReference type="PROSITE" id="PS00211">
    <property type="entry name" value="ABC_TRANSPORTER_1"/>
    <property type="match status" value="1"/>
</dbReference>
<dbReference type="EMBL" id="JBIBDZ010000015">
    <property type="protein sequence ID" value="MFF5923617.1"/>
    <property type="molecule type" value="Genomic_DNA"/>
</dbReference>
<dbReference type="SUPFAM" id="SSF52540">
    <property type="entry name" value="P-loop containing nucleoside triphosphate hydrolases"/>
    <property type="match status" value="1"/>
</dbReference>
<keyword evidence="13" id="KW-1185">Reference proteome</keyword>
<evidence type="ECO:0000256" key="6">
    <source>
        <dbReference type="ARBA" id="ARBA00022967"/>
    </source>
</evidence>
<evidence type="ECO:0000256" key="7">
    <source>
        <dbReference type="ARBA" id="ARBA00023136"/>
    </source>
</evidence>
<evidence type="ECO:0000256" key="3">
    <source>
        <dbReference type="ARBA" id="ARBA00022475"/>
    </source>
</evidence>
<evidence type="ECO:0000256" key="1">
    <source>
        <dbReference type="ARBA" id="ARBA00004413"/>
    </source>
</evidence>
<comment type="subcellular location">
    <subcellularLocation>
        <location evidence="1">Cell membrane</location>
        <topology evidence="1">Peripheral membrane protein</topology>
        <orientation evidence="1">Cytoplasmic side</orientation>
    </subcellularLocation>
</comment>
<feature type="region of interest" description="Disordered" evidence="10">
    <location>
        <begin position="357"/>
        <end position="384"/>
    </location>
</feature>
<evidence type="ECO:0000313" key="12">
    <source>
        <dbReference type="EMBL" id="MFF5923617.1"/>
    </source>
</evidence>
<protein>
    <submittedName>
        <fullName evidence="12">ATP-binding cassette domain-containing protein</fullName>
    </submittedName>
</protein>
<sequence length="384" mass="40791">MQLPAGDADRPDPVQRLAGADVLAPTVPVPTAVTGRHVAQHVPEPVYAISVRGLVKSYPGPRGSTTHAVRGVDLDVAQGETFAFLGPNGAGKSTTIAVLCALARPTAGHATVAGADVLSRPHEVRRRVGMLFQHSALDADLTADQNLHIHARLYGLSRRHARSRAAEVLETAGLTDRRRSPVGTLSGGMRRRLEIARALLHSPRVLFLDEPTTGLDPHARAQVWDHLRALRDRQGSTLFVTTHYLEEAENCERIAIIDRGRVVAMGTPLALKAAIGDDLVVLRTSDDTAARRVVRGVVPPDRAVAADSGGVSLRVPDGSTWIPRLCAALQRHGIAVHAAAAAPPTLDDVFFHHTGRSLDTTERHPTPAAPAAPCATTSETGGSR</sequence>
<evidence type="ECO:0000256" key="9">
    <source>
        <dbReference type="ARBA" id="ARBA00049985"/>
    </source>
</evidence>
<evidence type="ECO:0000313" key="13">
    <source>
        <dbReference type="Proteomes" id="UP001602370"/>
    </source>
</evidence>
<dbReference type="RefSeq" id="WP_388311188.1">
    <property type="nucleotide sequence ID" value="NZ_JBIBDZ010000015.1"/>
</dbReference>
<keyword evidence="7" id="KW-0472">Membrane</keyword>
<dbReference type="PANTHER" id="PTHR42711">
    <property type="entry name" value="ABC TRANSPORTER ATP-BINDING PROTEIN"/>
    <property type="match status" value="1"/>
</dbReference>
<organism evidence="12 13">
    <name type="scientific">Streptomyces flavochromogenes</name>
    <dbReference type="NCBI Taxonomy" id="68199"/>
    <lineage>
        <taxon>Bacteria</taxon>
        <taxon>Bacillati</taxon>
        <taxon>Actinomycetota</taxon>
        <taxon>Actinomycetes</taxon>
        <taxon>Kitasatosporales</taxon>
        <taxon>Streptomycetaceae</taxon>
        <taxon>Streptomyces</taxon>
    </lineage>
</organism>
<keyword evidence="2" id="KW-0813">Transport</keyword>
<evidence type="ECO:0000256" key="5">
    <source>
        <dbReference type="ARBA" id="ARBA00022840"/>
    </source>
</evidence>
<dbReference type="InterPro" id="IPR003593">
    <property type="entry name" value="AAA+_ATPase"/>
</dbReference>
<dbReference type="InterPro" id="IPR027417">
    <property type="entry name" value="P-loop_NTPase"/>
</dbReference>
<dbReference type="Pfam" id="PF00005">
    <property type="entry name" value="ABC_tran"/>
    <property type="match status" value="1"/>
</dbReference>
<accession>A0ABW6Y1G6</accession>
<dbReference type="PANTHER" id="PTHR42711:SF19">
    <property type="entry name" value="DOXORUBICIN RESISTANCE ATP-BINDING PROTEIN DRRA"/>
    <property type="match status" value="1"/>
</dbReference>
<dbReference type="SMART" id="SM00382">
    <property type="entry name" value="AAA"/>
    <property type="match status" value="1"/>
</dbReference>
<comment type="similarity">
    <text evidence="9">Belongs to the ABC transporter superfamily. Drug exporter-1 (DrugE1) (TC 3.A.1.105) family.</text>
</comment>
<dbReference type="NCBIfam" id="TIGR01188">
    <property type="entry name" value="drrA"/>
    <property type="match status" value="1"/>
</dbReference>
<keyword evidence="4" id="KW-0547">Nucleotide-binding</keyword>
<dbReference type="Gene3D" id="3.40.50.300">
    <property type="entry name" value="P-loop containing nucleotide triphosphate hydrolases"/>
    <property type="match status" value="1"/>
</dbReference>
<keyword evidence="8" id="KW-0046">Antibiotic resistance</keyword>
<dbReference type="PROSITE" id="PS50893">
    <property type="entry name" value="ABC_TRANSPORTER_2"/>
    <property type="match status" value="1"/>
</dbReference>
<dbReference type="InterPro" id="IPR003439">
    <property type="entry name" value="ABC_transporter-like_ATP-bd"/>
</dbReference>
<reference evidence="12 13" key="1">
    <citation type="submission" date="2024-10" db="EMBL/GenBank/DDBJ databases">
        <title>The Natural Products Discovery Center: Release of the First 8490 Sequenced Strains for Exploring Actinobacteria Biosynthetic Diversity.</title>
        <authorList>
            <person name="Kalkreuter E."/>
            <person name="Kautsar S.A."/>
            <person name="Yang D."/>
            <person name="Bader C.D."/>
            <person name="Teijaro C.N."/>
            <person name="Fluegel L."/>
            <person name="Davis C.M."/>
            <person name="Simpson J.R."/>
            <person name="Lauterbach L."/>
            <person name="Steele A.D."/>
            <person name="Gui C."/>
            <person name="Meng S."/>
            <person name="Li G."/>
            <person name="Viehrig K."/>
            <person name="Ye F."/>
            <person name="Su P."/>
            <person name="Kiefer A.F."/>
            <person name="Nichols A."/>
            <person name="Cepeda A.J."/>
            <person name="Yan W."/>
            <person name="Fan B."/>
            <person name="Jiang Y."/>
            <person name="Adhikari A."/>
            <person name="Zheng C.-J."/>
            <person name="Schuster L."/>
            <person name="Cowan T.M."/>
            <person name="Smanski M.J."/>
            <person name="Chevrette M.G."/>
            <person name="De Carvalho L.P.S."/>
            <person name="Shen B."/>
        </authorList>
    </citation>
    <scope>NUCLEOTIDE SEQUENCE [LARGE SCALE GENOMIC DNA]</scope>
    <source>
        <strain evidence="12 13">NPDC012605</strain>
    </source>
</reference>
<keyword evidence="5 12" id="KW-0067">ATP-binding</keyword>
<evidence type="ECO:0000256" key="4">
    <source>
        <dbReference type="ARBA" id="ARBA00022741"/>
    </source>
</evidence>
<name>A0ABW6Y1G6_9ACTN</name>
<gene>
    <name evidence="12" type="ORF">ACFY8C_35655</name>
</gene>
<dbReference type="GO" id="GO:0005524">
    <property type="term" value="F:ATP binding"/>
    <property type="evidence" value="ECO:0007669"/>
    <property type="project" value="UniProtKB-KW"/>
</dbReference>
<keyword evidence="3" id="KW-1003">Cell membrane</keyword>
<proteinExistence type="inferred from homology"/>
<feature type="domain" description="ABC transporter" evidence="11">
    <location>
        <begin position="49"/>
        <end position="284"/>
    </location>
</feature>
<keyword evidence="6" id="KW-1278">Translocase</keyword>
<evidence type="ECO:0000259" key="11">
    <source>
        <dbReference type="PROSITE" id="PS50893"/>
    </source>
</evidence>
<dbReference type="InterPro" id="IPR050763">
    <property type="entry name" value="ABC_transporter_ATP-binding"/>
</dbReference>
<evidence type="ECO:0000256" key="8">
    <source>
        <dbReference type="ARBA" id="ARBA00023251"/>
    </source>
</evidence>
<dbReference type="Proteomes" id="UP001602370">
    <property type="component" value="Unassembled WGS sequence"/>
</dbReference>